<gene>
    <name evidence="3" type="ordered locus">Pyrfu_0332</name>
</gene>
<dbReference type="SUPFAM" id="SSF88723">
    <property type="entry name" value="PIN domain-like"/>
    <property type="match status" value="1"/>
</dbReference>
<dbReference type="OrthoDB" id="99568at2157"/>
<organism evidence="3 4">
    <name type="scientific">Pyrolobus fumarii (strain DSM 11204 / 1A)</name>
    <dbReference type="NCBI Taxonomy" id="694429"/>
    <lineage>
        <taxon>Archaea</taxon>
        <taxon>Thermoproteota</taxon>
        <taxon>Thermoprotei</taxon>
        <taxon>Desulfurococcales</taxon>
        <taxon>Pyrodictiaceae</taxon>
        <taxon>Pyrolobus</taxon>
    </lineage>
</organism>
<dbReference type="RefSeq" id="WP_014025881.1">
    <property type="nucleotide sequence ID" value="NC_015931.1"/>
</dbReference>
<reference evidence="3 4" key="1">
    <citation type="journal article" date="2011" name="Stand. Genomic Sci.">
        <title>Complete genome sequence of the hyperthermophilic chemolithoautotroph Pyrolobus fumarii type strain (1A).</title>
        <authorList>
            <person name="Anderson I."/>
            <person name="Goker M."/>
            <person name="Nolan M."/>
            <person name="Lucas S."/>
            <person name="Hammon N."/>
            <person name="Deshpande S."/>
            <person name="Cheng J.F."/>
            <person name="Tapia R."/>
            <person name="Han C."/>
            <person name="Goodwin L."/>
            <person name="Pitluck S."/>
            <person name="Huntemann M."/>
            <person name="Liolios K."/>
            <person name="Ivanova N."/>
            <person name="Pagani I."/>
            <person name="Mavromatis K."/>
            <person name="Ovchinikova G."/>
            <person name="Pati A."/>
            <person name="Chen A."/>
            <person name="Palaniappan K."/>
            <person name="Land M."/>
            <person name="Hauser L."/>
            <person name="Brambilla E.M."/>
            <person name="Huber H."/>
            <person name="Yasawong M."/>
            <person name="Rohde M."/>
            <person name="Spring S."/>
            <person name="Abt B."/>
            <person name="Sikorski J."/>
            <person name="Wirth R."/>
            <person name="Detter J.C."/>
            <person name="Woyke T."/>
            <person name="Bristow J."/>
            <person name="Eisen J.A."/>
            <person name="Markowitz V."/>
            <person name="Hugenholtz P."/>
            <person name="Kyrpides N.C."/>
            <person name="Klenk H.P."/>
            <person name="Lapidus A."/>
        </authorList>
    </citation>
    <scope>NUCLEOTIDE SEQUENCE [LARGE SCALE GENOMIC DNA]</scope>
    <source>
        <strain evidence="4">DSM 11204 / 1A</strain>
    </source>
</reference>
<evidence type="ECO:0000259" key="2">
    <source>
        <dbReference type="Pfam" id="PF01850"/>
    </source>
</evidence>
<dbReference type="AlphaFoldDB" id="G0EFN3"/>
<dbReference type="Pfam" id="PF01850">
    <property type="entry name" value="PIN"/>
    <property type="match status" value="1"/>
</dbReference>
<dbReference type="InterPro" id="IPR044153">
    <property type="entry name" value="PIN_Pae0151-like"/>
</dbReference>
<dbReference type="InterPro" id="IPR029060">
    <property type="entry name" value="PIN-like_dom_sf"/>
</dbReference>
<dbReference type="PANTHER" id="PTHR35901">
    <property type="entry name" value="RIBONUCLEASE VAPC3"/>
    <property type="match status" value="1"/>
</dbReference>
<dbReference type="KEGG" id="pfm:Pyrfu_0332"/>
<dbReference type="InterPro" id="IPR002716">
    <property type="entry name" value="PIN_dom"/>
</dbReference>
<evidence type="ECO:0000313" key="3">
    <source>
        <dbReference type="EMBL" id="AEM38204.1"/>
    </source>
</evidence>
<evidence type="ECO:0000313" key="4">
    <source>
        <dbReference type="Proteomes" id="UP000001037"/>
    </source>
</evidence>
<dbReference type="EMBL" id="CP002838">
    <property type="protein sequence ID" value="AEM38204.1"/>
    <property type="molecule type" value="Genomic_DNA"/>
</dbReference>
<dbReference type="Gene3D" id="3.40.50.1010">
    <property type="entry name" value="5'-nuclease"/>
    <property type="match status" value="1"/>
</dbReference>
<proteinExistence type="predicted"/>
<evidence type="ECO:0000256" key="1">
    <source>
        <dbReference type="ARBA" id="ARBA00022842"/>
    </source>
</evidence>
<dbReference type="HOGENOM" id="CLU_140143_1_0_2"/>
<sequence>MIVLDTSVYVDALIRFDAERSRRSLRVIDVVSRRNLPVYAPMLLVVELSGVLARYRPERAASHVAEITRFVNLVGYDTLHEEAVEVALRTGCRAADAFFIACARVTGSILATCDRIQAVNARRAGVEAYYLLDDGEYRRLTARLESV</sequence>
<dbReference type="Proteomes" id="UP000001037">
    <property type="component" value="Chromosome"/>
</dbReference>
<accession>G0EFN3</accession>
<name>G0EFN3_PYRF1</name>
<dbReference type="PANTHER" id="PTHR35901:SF1">
    <property type="entry name" value="EXONUCLEASE VAPC9"/>
    <property type="match status" value="1"/>
</dbReference>
<feature type="domain" description="PIN" evidence="2">
    <location>
        <begin position="2"/>
        <end position="118"/>
    </location>
</feature>
<protein>
    <submittedName>
        <fullName evidence="3">PilT protein domain protein</fullName>
    </submittedName>
</protein>
<dbReference type="InParanoid" id="G0EFN3"/>
<keyword evidence="1" id="KW-0460">Magnesium</keyword>
<dbReference type="STRING" id="694429.Pyrfu_0332"/>
<dbReference type="eggNOG" id="arCOG00730">
    <property type="taxonomic scope" value="Archaea"/>
</dbReference>
<dbReference type="GeneID" id="11139976"/>
<dbReference type="CDD" id="cd09873">
    <property type="entry name" value="PIN_Pae0151-like"/>
    <property type="match status" value="1"/>
</dbReference>
<keyword evidence="4" id="KW-1185">Reference proteome</keyword>
<dbReference type="InterPro" id="IPR051619">
    <property type="entry name" value="TypeII_TA_RNase_PINc/VapC"/>
</dbReference>